<dbReference type="RefSeq" id="WP_202832456.1">
    <property type="nucleotide sequence ID" value="NZ_JAETWB010000005.1"/>
</dbReference>
<dbReference type="InterPro" id="IPR036097">
    <property type="entry name" value="HisK_dim/P_sf"/>
</dbReference>
<evidence type="ECO:0000313" key="10">
    <source>
        <dbReference type="Proteomes" id="UP000660885"/>
    </source>
</evidence>
<dbReference type="SUPFAM" id="SSF47384">
    <property type="entry name" value="Homodimeric domain of signal transducing histidine kinase"/>
    <property type="match status" value="1"/>
</dbReference>
<dbReference type="PANTHER" id="PTHR43047:SF72">
    <property type="entry name" value="OSMOSENSING HISTIDINE PROTEIN KINASE SLN1"/>
    <property type="match status" value="1"/>
</dbReference>
<dbReference type="CDD" id="cd00082">
    <property type="entry name" value="HisKA"/>
    <property type="match status" value="1"/>
</dbReference>
<reference evidence="9 10" key="1">
    <citation type="submission" date="2021-01" db="EMBL/GenBank/DDBJ databases">
        <title>Belnapia mucosa sp. nov. and Belnapia arida sp. nov., isolated from the Tabernas Desert (Almeria, Spain).</title>
        <authorList>
            <person name="Molina-Menor E."/>
            <person name="Vidal-Verdu A."/>
            <person name="Calonge A."/>
            <person name="Satari L."/>
            <person name="Pereto J."/>
            <person name="Porcar M."/>
        </authorList>
    </citation>
    <scope>NUCLEOTIDE SEQUENCE [LARGE SCALE GENOMIC DNA]</scope>
    <source>
        <strain evidence="9 10">T18</strain>
    </source>
</reference>
<keyword evidence="5" id="KW-0418">Kinase</keyword>
<dbReference type="PROSITE" id="PS50109">
    <property type="entry name" value="HIS_KIN"/>
    <property type="match status" value="1"/>
</dbReference>
<dbReference type="Gene3D" id="1.10.287.130">
    <property type="match status" value="1"/>
</dbReference>
<dbReference type="Gene3D" id="3.40.50.2300">
    <property type="match status" value="2"/>
</dbReference>
<dbReference type="InterPro" id="IPR036890">
    <property type="entry name" value="HATPase_C_sf"/>
</dbReference>
<comment type="caution">
    <text evidence="9">The sequence shown here is derived from an EMBL/GenBank/DDBJ whole genome shotgun (WGS) entry which is preliminary data.</text>
</comment>
<sequence length="514" mass="55748">MTTILVVDDEPDLKALILQRFRRRILAGEMAFLFARDGLEALDLVSRHGGIGLVLADINMPRMDGLTLLGELQKTAEPLATVVVSAYGDMGNIRAAMNRGAFDFLTKPIDFADLEATVVKTQRYVATLREARAAETELQRQRELLLQAEKMATFGSLLAGVAHELNNPLSIVLAGALMLEEEAAELRLPSLARSAERIRVAAERCARIVRSFLAMARHQEVQRRPIVVAALIDGALELLAYGLRSDGIEVTLNVAAGLPPLFGDADQLHQVLANLITNAKQALEHQSGPRRLCIAARATYDAVQISVADNGPGISAELRDRIFDPYFTTKPVGTGIGLAVSRRIADAHGGSLTLAEGDCGACFVLRLPRAEQDAVAPAMADAHPETTPPAVPRTALVIDDELELAGVLARLLAVHGFRCDFAVTGRDAQDLLSRGEYDAILCDLRMPDMDGQELYCWLKRQRPHLCQRTAFVTGDALSQATARFLARSNRPVLEKPFLPEEVHRLVAALDAGGA</sequence>
<feature type="modified residue" description="4-aspartylphosphate" evidence="6">
    <location>
        <position position="57"/>
    </location>
</feature>
<evidence type="ECO:0000256" key="3">
    <source>
        <dbReference type="ARBA" id="ARBA00022553"/>
    </source>
</evidence>
<feature type="domain" description="Response regulatory" evidence="8">
    <location>
        <begin position="394"/>
        <end position="510"/>
    </location>
</feature>
<dbReference type="Pfam" id="PF02518">
    <property type="entry name" value="HATPase_c"/>
    <property type="match status" value="1"/>
</dbReference>
<dbReference type="PROSITE" id="PS50110">
    <property type="entry name" value="RESPONSE_REGULATORY"/>
    <property type="match status" value="2"/>
</dbReference>
<dbReference type="InterPro" id="IPR003594">
    <property type="entry name" value="HATPase_dom"/>
</dbReference>
<keyword evidence="4" id="KW-0808">Transferase</keyword>
<evidence type="ECO:0000256" key="2">
    <source>
        <dbReference type="ARBA" id="ARBA00012438"/>
    </source>
</evidence>
<dbReference type="SMART" id="SM00448">
    <property type="entry name" value="REC"/>
    <property type="match status" value="2"/>
</dbReference>
<dbReference type="Gene3D" id="3.30.565.10">
    <property type="entry name" value="Histidine kinase-like ATPase, C-terminal domain"/>
    <property type="match status" value="1"/>
</dbReference>
<feature type="modified residue" description="4-aspartylphosphate" evidence="6">
    <location>
        <position position="443"/>
    </location>
</feature>
<dbReference type="PRINTS" id="PR00344">
    <property type="entry name" value="BCTRLSENSOR"/>
</dbReference>
<dbReference type="Proteomes" id="UP000660885">
    <property type="component" value="Unassembled WGS sequence"/>
</dbReference>
<keyword evidence="3 6" id="KW-0597">Phosphoprotein</keyword>
<accession>A0ABS1U3G8</accession>
<dbReference type="EC" id="2.7.13.3" evidence="2"/>
<comment type="catalytic activity">
    <reaction evidence="1">
        <text>ATP + protein L-histidine = ADP + protein N-phospho-L-histidine.</text>
        <dbReference type="EC" id="2.7.13.3"/>
    </reaction>
</comment>
<dbReference type="SUPFAM" id="SSF52172">
    <property type="entry name" value="CheY-like"/>
    <property type="match status" value="2"/>
</dbReference>
<dbReference type="InterPro" id="IPR011006">
    <property type="entry name" value="CheY-like_superfamily"/>
</dbReference>
<gene>
    <name evidence="9" type="ORF">JMJ56_14430</name>
</gene>
<dbReference type="InterPro" id="IPR005467">
    <property type="entry name" value="His_kinase_dom"/>
</dbReference>
<evidence type="ECO:0000313" key="9">
    <source>
        <dbReference type="EMBL" id="MBL6079212.1"/>
    </source>
</evidence>
<dbReference type="EMBL" id="JAETWB010000005">
    <property type="protein sequence ID" value="MBL6079212.1"/>
    <property type="molecule type" value="Genomic_DNA"/>
</dbReference>
<dbReference type="SUPFAM" id="SSF55874">
    <property type="entry name" value="ATPase domain of HSP90 chaperone/DNA topoisomerase II/histidine kinase"/>
    <property type="match status" value="1"/>
</dbReference>
<dbReference type="Pfam" id="PF00072">
    <property type="entry name" value="Response_reg"/>
    <property type="match status" value="2"/>
</dbReference>
<dbReference type="SMART" id="SM00387">
    <property type="entry name" value="HATPase_c"/>
    <property type="match status" value="1"/>
</dbReference>
<proteinExistence type="predicted"/>
<dbReference type="Pfam" id="PF00512">
    <property type="entry name" value="HisKA"/>
    <property type="match status" value="1"/>
</dbReference>
<evidence type="ECO:0000259" key="7">
    <source>
        <dbReference type="PROSITE" id="PS50109"/>
    </source>
</evidence>
<dbReference type="InterPro" id="IPR003661">
    <property type="entry name" value="HisK_dim/P_dom"/>
</dbReference>
<protein>
    <recommendedName>
        <fullName evidence="2">histidine kinase</fullName>
        <ecNumber evidence="2">2.7.13.3</ecNumber>
    </recommendedName>
</protein>
<dbReference type="InterPro" id="IPR004358">
    <property type="entry name" value="Sig_transdc_His_kin-like_C"/>
</dbReference>
<dbReference type="CDD" id="cd00156">
    <property type="entry name" value="REC"/>
    <property type="match status" value="1"/>
</dbReference>
<keyword evidence="10" id="KW-1185">Reference proteome</keyword>
<organism evidence="9 10">
    <name type="scientific">Belnapia arida</name>
    <dbReference type="NCBI Taxonomy" id="2804533"/>
    <lineage>
        <taxon>Bacteria</taxon>
        <taxon>Pseudomonadati</taxon>
        <taxon>Pseudomonadota</taxon>
        <taxon>Alphaproteobacteria</taxon>
        <taxon>Acetobacterales</taxon>
        <taxon>Roseomonadaceae</taxon>
        <taxon>Belnapia</taxon>
    </lineage>
</organism>
<feature type="domain" description="Response regulatory" evidence="8">
    <location>
        <begin position="3"/>
        <end position="122"/>
    </location>
</feature>
<evidence type="ECO:0000256" key="6">
    <source>
        <dbReference type="PROSITE-ProRule" id="PRU00169"/>
    </source>
</evidence>
<evidence type="ECO:0000256" key="4">
    <source>
        <dbReference type="ARBA" id="ARBA00022679"/>
    </source>
</evidence>
<evidence type="ECO:0000259" key="8">
    <source>
        <dbReference type="PROSITE" id="PS50110"/>
    </source>
</evidence>
<evidence type="ECO:0000256" key="1">
    <source>
        <dbReference type="ARBA" id="ARBA00000085"/>
    </source>
</evidence>
<dbReference type="PANTHER" id="PTHR43047">
    <property type="entry name" value="TWO-COMPONENT HISTIDINE PROTEIN KINASE"/>
    <property type="match status" value="1"/>
</dbReference>
<dbReference type="InterPro" id="IPR001789">
    <property type="entry name" value="Sig_transdc_resp-reg_receiver"/>
</dbReference>
<evidence type="ECO:0000256" key="5">
    <source>
        <dbReference type="ARBA" id="ARBA00022777"/>
    </source>
</evidence>
<feature type="domain" description="Histidine kinase" evidence="7">
    <location>
        <begin position="160"/>
        <end position="371"/>
    </location>
</feature>
<dbReference type="SMART" id="SM00388">
    <property type="entry name" value="HisKA"/>
    <property type="match status" value="1"/>
</dbReference>
<name>A0ABS1U3G8_9PROT</name>